<evidence type="ECO:0000313" key="6">
    <source>
        <dbReference type="Proteomes" id="UP000809440"/>
    </source>
</evidence>
<dbReference type="GeneID" id="62642964"/>
<dbReference type="InterPro" id="IPR013538">
    <property type="entry name" value="ASHA1/2-like_C"/>
</dbReference>
<dbReference type="InterPro" id="IPR023393">
    <property type="entry name" value="START-like_dom_sf"/>
</dbReference>
<proteinExistence type="inferred from homology"/>
<dbReference type="SUPFAM" id="SSF55961">
    <property type="entry name" value="Bet v1-like"/>
    <property type="match status" value="1"/>
</dbReference>
<dbReference type="Gene3D" id="3.30.530.20">
    <property type="match status" value="1"/>
</dbReference>
<dbReference type="Pfam" id="PF08327">
    <property type="entry name" value="AHSA1"/>
    <property type="match status" value="1"/>
</dbReference>
<comment type="similarity">
    <text evidence="1">Belongs to the AHA1 family.</text>
</comment>
<name>A0A9Q2S0K6_9RHOB</name>
<accession>A0A9Q2S0K6</accession>
<dbReference type="RefSeq" id="WP_085632981.1">
    <property type="nucleotide sequence ID" value="NZ_JAFBWU010000002.1"/>
</dbReference>
<protein>
    <submittedName>
        <fullName evidence="3">SRPBCC domain-containing protein</fullName>
    </submittedName>
</protein>
<keyword evidence="6" id="KW-1185">Reference proteome</keyword>
<evidence type="ECO:0000256" key="1">
    <source>
        <dbReference type="ARBA" id="ARBA00006817"/>
    </source>
</evidence>
<evidence type="ECO:0000259" key="2">
    <source>
        <dbReference type="Pfam" id="PF08327"/>
    </source>
</evidence>
<dbReference type="AlphaFoldDB" id="A0A9Q2S0K6"/>
<evidence type="ECO:0000313" key="4">
    <source>
        <dbReference type="EMBL" id="MBM2416111.1"/>
    </source>
</evidence>
<dbReference type="EMBL" id="JAFBXF010000002">
    <property type="protein sequence ID" value="MBM2416111.1"/>
    <property type="molecule type" value="Genomic_DNA"/>
</dbReference>
<evidence type="ECO:0000313" key="3">
    <source>
        <dbReference type="EMBL" id="MBM2411444.1"/>
    </source>
</evidence>
<dbReference type="Proteomes" id="UP000755667">
    <property type="component" value="Unassembled WGS sequence"/>
</dbReference>
<dbReference type="EMBL" id="JAFBXE010000002">
    <property type="protein sequence ID" value="MBM2411444.1"/>
    <property type="molecule type" value="Genomic_DNA"/>
</dbReference>
<evidence type="ECO:0000313" key="5">
    <source>
        <dbReference type="Proteomes" id="UP000755667"/>
    </source>
</evidence>
<reference evidence="3 6" key="1">
    <citation type="submission" date="2021-01" db="EMBL/GenBank/DDBJ databases">
        <title>Diatom-associated Roseobacters Show Island Model of Population Structure.</title>
        <authorList>
            <person name="Qu L."/>
            <person name="Feng X."/>
            <person name="Chen Y."/>
            <person name="Li L."/>
            <person name="Wang X."/>
            <person name="Hu Z."/>
            <person name="Wang H."/>
            <person name="Luo H."/>
        </authorList>
    </citation>
    <scope>NUCLEOTIDE SEQUENCE</scope>
    <source>
        <strain evidence="4 6">CC28-63</strain>
        <strain evidence="3">CC28-69</strain>
    </source>
</reference>
<feature type="domain" description="Activator of Hsp90 ATPase homologue 1/2-like C-terminal" evidence="2">
    <location>
        <begin position="14"/>
        <end position="131"/>
    </location>
</feature>
<gene>
    <name evidence="3" type="ORF">JQX41_03960</name>
    <name evidence="4" type="ORF">JQX48_03960</name>
</gene>
<dbReference type="Proteomes" id="UP000809440">
    <property type="component" value="Unassembled WGS sequence"/>
</dbReference>
<sequence>MTKPDFMMETYIRCTQDALWDALTSAEAVVNYDFLGQSARRDGDTLIYMTPDGFETLHSREITLDPKTRIVTTFEPKWEPDAKTSEVTYLIAVEGDYCKLTVEHRGLAHDPSGGTADGWVRTLSGLKTWLETGQPMHFGGDHLWAEHEGEAP</sequence>
<comment type="caution">
    <text evidence="3">The sequence shown here is derived from an EMBL/GenBank/DDBJ whole genome shotgun (WGS) entry which is preliminary data.</text>
</comment>
<dbReference type="OrthoDB" id="9815653at2"/>
<organism evidence="3 5">
    <name type="scientific">Marivita cryptomonadis</name>
    <dbReference type="NCBI Taxonomy" id="505252"/>
    <lineage>
        <taxon>Bacteria</taxon>
        <taxon>Pseudomonadati</taxon>
        <taxon>Pseudomonadota</taxon>
        <taxon>Alphaproteobacteria</taxon>
        <taxon>Rhodobacterales</taxon>
        <taxon>Roseobacteraceae</taxon>
        <taxon>Marivita</taxon>
    </lineage>
</organism>